<protein>
    <submittedName>
        <fullName evidence="4">Putative TetR family transcriptional regulator</fullName>
    </submittedName>
</protein>
<dbReference type="eggNOG" id="COG1309">
    <property type="taxonomic scope" value="Bacteria"/>
</dbReference>
<evidence type="ECO:0000256" key="1">
    <source>
        <dbReference type="ARBA" id="ARBA00023125"/>
    </source>
</evidence>
<dbReference type="GO" id="GO:0000976">
    <property type="term" value="F:transcription cis-regulatory region binding"/>
    <property type="evidence" value="ECO:0007669"/>
    <property type="project" value="TreeGrafter"/>
</dbReference>
<keyword evidence="5" id="KW-1185">Reference proteome</keyword>
<evidence type="ECO:0000313" key="5">
    <source>
        <dbReference type="Proteomes" id="UP000035009"/>
    </source>
</evidence>
<sequence>MSSTVGGRTYGGMTAEDRLVQRRESLIGAGLELFGTQGYPKVSVKRICDDAGLTQRYFYESFPDRAALLAEVYSRCVDTARHATVAAAASVFTEAGISGGAIPPELIPRVTTEALGAMIRCLADDPRRARIMMIEVVGVSPELEKLRLTAIHEWASLIVGIAVGDDAPTSHQRMAAIGLVGALTQLLVEWQMAVTDPITPEMGPELFEVEAIHAVMTDMFTSTYERIFTPS</sequence>
<keyword evidence="1 2" id="KW-0238">DNA-binding</keyword>
<evidence type="ECO:0000313" key="4">
    <source>
        <dbReference type="EMBL" id="GAC81562.1"/>
    </source>
</evidence>
<dbReference type="GO" id="GO:0003700">
    <property type="term" value="F:DNA-binding transcription factor activity"/>
    <property type="evidence" value="ECO:0007669"/>
    <property type="project" value="TreeGrafter"/>
</dbReference>
<proteinExistence type="predicted"/>
<dbReference type="InterPro" id="IPR050109">
    <property type="entry name" value="HTH-type_TetR-like_transc_reg"/>
</dbReference>
<dbReference type="Gene3D" id="1.10.357.10">
    <property type="entry name" value="Tetracycline Repressor, domain 2"/>
    <property type="match status" value="1"/>
</dbReference>
<gene>
    <name evidence="4" type="ORF">GM1_038_00150</name>
</gene>
<dbReference type="RefSeq" id="WP_008381433.1">
    <property type="nucleotide sequence ID" value="NZ_BAOP01000038.1"/>
</dbReference>
<dbReference type="EMBL" id="BAOP01000038">
    <property type="protein sequence ID" value="GAC81562.1"/>
    <property type="molecule type" value="Genomic_DNA"/>
</dbReference>
<organism evidence="4 5">
    <name type="scientific">Gordonia malaquae NBRC 108250</name>
    <dbReference type="NCBI Taxonomy" id="1223542"/>
    <lineage>
        <taxon>Bacteria</taxon>
        <taxon>Bacillati</taxon>
        <taxon>Actinomycetota</taxon>
        <taxon>Actinomycetes</taxon>
        <taxon>Mycobacteriales</taxon>
        <taxon>Gordoniaceae</taxon>
        <taxon>Gordonia</taxon>
    </lineage>
</organism>
<name>M3UZT9_GORML</name>
<dbReference type="Pfam" id="PF00440">
    <property type="entry name" value="TetR_N"/>
    <property type="match status" value="1"/>
</dbReference>
<dbReference type="PROSITE" id="PS50977">
    <property type="entry name" value="HTH_TETR_2"/>
    <property type="match status" value="1"/>
</dbReference>
<evidence type="ECO:0000256" key="2">
    <source>
        <dbReference type="PROSITE-ProRule" id="PRU00335"/>
    </source>
</evidence>
<dbReference type="PANTHER" id="PTHR30055:SF226">
    <property type="entry name" value="HTH-TYPE TRANSCRIPTIONAL REGULATOR PKSA"/>
    <property type="match status" value="1"/>
</dbReference>
<feature type="DNA-binding region" description="H-T-H motif" evidence="2">
    <location>
        <begin position="43"/>
        <end position="62"/>
    </location>
</feature>
<dbReference type="SUPFAM" id="SSF46689">
    <property type="entry name" value="Homeodomain-like"/>
    <property type="match status" value="1"/>
</dbReference>
<accession>M3UZT9</accession>
<evidence type="ECO:0000259" key="3">
    <source>
        <dbReference type="PROSITE" id="PS50977"/>
    </source>
</evidence>
<comment type="caution">
    <text evidence="4">The sequence shown here is derived from an EMBL/GenBank/DDBJ whole genome shotgun (WGS) entry which is preliminary data.</text>
</comment>
<dbReference type="Proteomes" id="UP000035009">
    <property type="component" value="Unassembled WGS sequence"/>
</dbReference>
<dbReference type="OrthoDB" id="4802216at2"/>
<reference evidence="4 5" key="1">
    <citation type="submission" date="2013-02" db="EMBL/GenBank/DDBJ databases">
        <title>Whole genome shotgun sequence of Gordonia malaquae NBRC 108250.</title>
        <authorList>
            <person name="Yoshida I."/>
            <person name="Hosoyama A."/>
            <person name="Tsuchikane K."/>
            <person name="Ando Y."/>
            <person name="Baba S."/>
            <person name="Ohji S."/>
            <person name="Hamada M."/>
            <person name="Tamura T."/>
            <person name="Yamazoe A."/>
            <person name="Yamazaki S."/>
            <person name="Fujita N."/>
        </authorList>
    </citation>
    <scope>NUCLEOTIDE SEQUENCE [LARGE SCALE GENOMIC DNA]</scope>
    <source>
        <strain evidence="4 5">NBRC 108250</strain>
    </source>
</reference>
<feature type="domain" description="HTH tetR-type" evidence="3">
    <location>
        <begin position="20"/>
        <end position="80"/>
    </location>
</feature>
<dbReference type="STRING" id="410332.SAMN04488550_0184"/>
<dbReference type="InterPro" id="IPR001647">
    <property type="entry name" value="HTH_TetR"/>
</dbReference>
<dbReference type="PANTHER" id="PTHR30055">
    <property type="entry name" value="HTH-TYPE TRANSCRIPTIONAL REGULATOR RUTR"/>
    <property type="match status" value="1"/>
</dbReference>
<dbReference type="InterPro" id="IPR009057">
    <property type="entry name" value="Homeodomain-like_sf"/>
</dbReference>
<dbReference type="AlphaFoldDB" id="M3UZT9"/>